<reference evidence="1" key="1">
    <citation type="journal article" date="2014" name="Front. Microbiol.">
        <title>High frequency of phylogenetically diverse reductive dehalogenase-homologous genes in deep subseafloor sedimentary metagenomes.</title>
        <authorList>
            <person name="Kawai M."/>
            <person name="Futagami T."/>
            <person name="Toyoda A."/>
            <person name="Takaki Y."/>
            <person name="Nishi S."/>
            <person name="Hori S."/>
            <person name="Arai W."/>
            <person name="Tsubouchi T."/>
            <person name="Morono Y."/>
            <person name="Uchiyama I."/>
            <person name="Ito T."/>
            <person name="Fujiyama A."/>
            <person name="Inagaki F."/>
            <person name="Takami H."/>
        </authorList>
    </citation>
    <scope>NUCLEOTIDE SEQUENCE</scope>
    <source>
        <strain evidence="1">Expedition CK06-06</strain>
    </source>
</reference>
<accession>X1QTX5</accession>
<dbReference type="EMBL" id="BARV01044550">
    <property type="protein sequence ID" value="GAI71997.1"/>
    <property type="molecule type" value="Genomic_DNA"/>
</dbReference>
<name>X1QTX5_9ZZZZ</name>
<evidence type="ECO:0000313" key="1">
    <source>
        <dbReference type="EMBL" id="GAI71997.1"/>
    </source>
</evidence>
<gene>
    <name evidence="1" type="ORF">S06H3_65855</name>
</gene>
<proteinExistence type="predicted"/>
<dbReference type="AlphaFoldDB" id="X1QTX5"/>
<feature type="non-terminal residue" evidence="1">
    <location>
        <position position="1"/>
    </location>
</feature>
<organism evidence="1">
    <name type="scientific">marine sediment metagenome</name>
    <dbReference type="NCBI Taxonomy" id="412755"/>
    <lineage>
        <taxon>unclassified sequences</taxon>
        <taxon>metagenomes</taxon>
        <taxon>ecological metagenomes</taxon>
    </lineage>
</organism>
<protein>
    <recommendedName>
        <fullName evidence="2">C2H2-type domain-containing protein</fullName>
    </recommendedName>
</protein>
<comment type="caution">
    <text evidence="1">The sequence shown here is derived from an EMBL/GenBank/DDBJ whole genome shotgun (WGS) entry which is preliminary data.</text>
</comment>
<sequence length="78" mass="9087">KQYTEPTSYRDRQCPYCGLYFSSRGLNGHIRFRHPRGDTINELQMEKIKLLGEINTEAGLKKALRMFLIEWLTKGIGP</sequence>
<evidence type="ECO:0008006" key="2">
    <source>
        <dbReference type="Google" id="ProtNLM"/>
    </source>
</evidence>